<dbReference type="OrthoDB" id="341259at2759"/>
<organism evidence="3 4">
    <name type="scientific">Setomelanomma holmii</name>
    <dbReference type="NCBI Taxonomy" id="210430"/>
    <lineage>
        <taxon>Eukaryota</taxon>
        <taxon>Fungi</taxon>
        <taxon>Dikarya</taxon>
        <taxon>Ascomycota</taxon>
        <taxon>Pezizomycotina</taxon>
        <taxon>Dothideomycetes</taxon>
        <taxon>Pleosporomycetidae</taxon>
        <taxon>Pleosporales</taxon>
        <taxon>Pleosporineae</taxon>
        <taxon>Phaeosphaeriaceae</taxon>
        <taxon>Setomelanomma</taxon>
    </lineage>
</organism>
<feature type="transmembrane region" description="Helical" evidence="2">
    <location>
        <begin position="193"/>
        <end position="216"/>
    </location>
</feature>
<evidence type="ECO:0000256" key="2">
    <source>
        <dbReference type="SAM" id="Phobius"/>
    </source>
</evidence>
<dbReference type="AlphaFoldDB" id="A0A9P4H568"/>
<gene>
    <name evidence="3" type="ORF">EK21DRAFT_92012</name>
</gene>
<feature type="compositionally biased region" description="Polar residues" evidence="1">
    <location>
        <begin position="74"/>
        <end position="89"/>
    </location>
</feature>
<feature type="compositionally biased region" description="Polar residues" evidence="1">
    <location>
        <begin position="284"/>
        <end position="293"/>
    </location>
</feature>
<keyword evidence="2" id="KW-0472">Membrane</keyword>
<accession>A0A9P4H568</accession>
<feature type="region of interest" description="Disordered" evidence="1">
    <location>
        <begin position="66"/>
        <end position="106"/>
    </location>
</feature>
<feature type="region of interest" description="Disordered" evidence="1">
    <location>
        <begin position="232"/>
        <end position="327"/>
    </location>
</feature>
<evidence type="ECO:0000313" key="3">
    <source>
        <dbReference type="EMBL" id="KAF2026886.1"/>
    </source>
</evidence>
<protein>
    <submittedName>
        <fullName evidence="3">Uncharacterized protein</fullName>
    </submittedName>
</protein>
<dbReference type="EMBL" id="ML978235">
    <property type="protein sequence ID" value="KAF2026886.1"/>
    <property type="molecule type" value="Genomic_DNA"/>
</dbReference>
<sequence>MSRRVQQGDNAGDATTSSYYRGPCRSTTRVHLASNHSDLTANTSPAETCLATRTFVHSQAIRLSSLPSVPMRTDTPSAQQSESSSTNAESTDKAEADTKAPLKMKPPYECPPEQDTFYCEDCGGPKEKLPYKSDQEPNGICIGVSAIPVAELLVPDCQPEKPVSAIASSAYSAINPANAPGSGDNDVYDSGKMAGIFVGAEVLTFAVMVSLVWLCLEWFGISLRELRTEWTHAPTQQKKDGGDERKKDRWGMLRRKSKANSGENKEVKSEKEIVEPPKDLGRSSVISSGTSVIQKPVKAGGGHDGEASNDEQATRRRGTREPDLERQ</sequence>
<feature type="compositionally biased region" description="Basic and acidic residues" evidence="1">
    <location>
        <begin position="237"/>
        <end position="251"/>
    </location>
</feature>
<feature type="compositionally biased region" description="Basic and acidic residues" evidence="1">
    <location>
        <begin position="263"/>
        <end position="281"/>
    </location>
</feature>
<keyword evidence="4" id="KW-1185">Reference proteome</keyword>
<keyword evidence="2" id="KW-1133">Transmembrane helix</keyword>
<feature type="region of interest" description="Disordered" evidence="1">
    <location>
        <begin position="1"/>
        <end position="23"/>
    </location>
</feature>
<name>A0A9P4H568_9PLEO</name>
<evidence type="ECO:0000313" key="4">
    <source>
        <dbReference type="Proteomes" id="UP000799777"/>
    </source>
</evidence>
<feature type="compositionally biased region" description="Basic and acidic residues" evidence="1">
    <location>
        <begin position="90"/>
        <end position="100"/>
    </location>
</feature>
<reference evidence="3" key="1">
    <citation type="journal article" date="2020" name="Stud. Mycol.">
        <title>101 Dothideomycetes genomes: a test case for predicting lifestyles and emergence of pathogens.</title>
        <authorList>
            <person name="Haridas S."/>
            <person name="Albert R."/>
            <person name="Binder M."/>
            <person name="Bloem J."/>
            <person name="Labutti K."/>
            <person name="Salamov A."/>
            <person name="Andreopoulos B."/>
            <person name="Baker S."/>
            <person name="Barry K."/>
            <person name="Bills G."/>
            <person name="Bluhm B."/>
            <person name="Cannon C."/>
            <person name="Castanera R."/>
            <person name="Culley D."/>
            <person name="Daum C."/>
            <person name="Ezra D."/>
            <person name="Gonzalez J."/>
            <person name="Henrissat B."/>
            <person name="Kuo A."/>
            <person name="Liang C."/>
            <person name="Lipzen A."/>
            <person name="Lutzoni F."/>
            <person name="Magnuson J."/>
            <person name="Mondo S."/>
            <person name="Nolan M."/>
            <person name="Ohm R."/>
            <person name="Pangilinan J."/>
            <person name="Park H.-J."/>
            <person name="Ramirez L."/>
            <person name="Alfaro M."/>
            <person name="Sun H."/>
            <person name="Tritt A."/>
            <person name="Yoshinaga Y."/>
            <person name="Zwiers L.-H."/>
            <person name="Turgeon B."/>
            <person name="Goodwin S."/>
            <person name="Spatafora J."/>
            <person name="Crous P."/>
            <person name="Grigoriev I."/>
        </authorList>
    </citation>
    <scope>NUCLEOTIDE SEQUENCE</scope>
    <source>
        <strain evidence="3">CBS 110217</strain>
    </source>
</reference>
<keyword evidence="2" id="KW-0812">Transmembrane</keyword>
<proteinExistence type="predicted"/>
<dbReference type="Proteomes" id="UP000799777">
    <property type="component" value="Unassembled WGS sequence"/>
</dbReference>
<comment type="caution">
    <text evidence="3">The sequence shown here is derived from an EMBL/GenBank/DDBJ whole genome shotgun (WGS) entry which is preliminary data.</text>
</comment>
<evidence type="ECO:0000256" key="1">
    <source>
        <dbReference type="SAM" id="MobiDB-lite"/>
    </source>
</evidence>